<dbReference type="InterPro" id="IPR025110">
    <property type="entry name" value="AMP-bd_C"/>
</dbReference>
<gene>
    <name evidence="5" type="ORF">SAMN02745220_02161</name>
</gene>
<evidence type="ECO:0000259" key="3">
    <source>
        <dbReference type="Pfam" id="PF00501"/>
    </source>
</evidence>
<dbReference type="PANTHER" id="PTHR43767">
    <property type="entry name" value="LONG-CHAIN-FATTY-ACID--COA LIGASE"/>
    <property type="match status" value="1"/>
</dbReference>
<dbReference type="OrthoDB" id="9765680at2"/>
<dbReference type="InterPro" id="IPR045851">
    <property type="entry name" value="AMP-bd_C_sf"/>
</dbReference>
<dbReference type="PANTHER" id="PTHR43767:SF12">
    <property type="entry name" value="AMP-DEPENDENT SYNTHETASE AND LIGASE"/>
    <property type="match status" value="1"/>
</dbReference>
<evidence type="ECO:0000313" key="5">
    <source>
        <dbReference type="EMBL" id="SHO48155.1"/>
    </source>
</evidence>
<dbReference type="GO" id="GO:0016877">
    <property type="term" value="F:ligase activity, forming carbon-sulfur bonds"/>
    <property type="evidence" value="ECO:0007669"/>
    <property type="project" value="UniProtKB-ARBA"/>
</dbReference>
<dbReference type="PROSITE" id="PS00455">
    <property type="entry name" value="AMP_BINDING"/>
    <property type="match status" value="1"/>
</dbReference>
<dbReference type="RefSeq" id="WP_084553860.1">
    <property type="nucleotide sequence ID" value="NZ_FRFE01000009.1"/>
</dbReference>
<dbReference type="AlphaFoldDB" id="A0A1M7Y666"/>
<feature type="domain" description="AMP-binding enzyme C-terminal" evidence="4">
    <location>
        <begin position="467"/>
        <end position="542"/>
    </location>
</feature>
<sequence length="556" mass="61559">MTTTTMAAQPWLAHYDEGVPHKIDYRQITLPQILEANISNYPERTALNFMGFQLSYTEFGEMIDRFAAALAGFGITKGDRVAILLPNTIPCVVAYHATLKLGAVVVMNNPLYTDRELIHQLNDSGAICLVTLDLMADRMVALRTRTAIRQIVYTSFADYLPSALKTAKLVPTAEVTPADDLYPWCTLLEKQTPLKEIASLSMNDMAMLQYTGGTTGLAKGAMLTHGNLSRQLQQVDAWFPVFNREQDEVMLGALPFFHVMGLTTSMNYSLYLAWSNVLIPKPQPDHLIDTIARFKPGFVSMVPTMYIGILRHPKVDELDLSCIKGCFSGSAPLPVEVINEFRSRTGTTISEGFGLSETCPVTHINPYSGKTKIGSIGLPLPDTECRLVDLVDGVSDVPLGEAGELIVKGPQVMAGYWNRPEETAATLRDGWLYTGDIATMDSEGYFYIVDRKKDMIISGGYNVYPREIDEVFFTHPKVAEACAVGVPHPTRGEQIKVFAVLKSGETATEAEMIHFCRERLAAYKLPTMVTFCEELPKSTVGKVLRKDLRQMATNDL</sequence>
<dbReference type="FunFam" id="3.30.300.30:FF:000008">
    <property type="entry name" value="2,3-dihydroxybenzoate-AMP ligase"/>
    <property type="match status" value="1"/>
</dbReference>
<dbReference type="Pfam" id="PF13193">
    <property type="entry name" value="AMP-binding_C"/>
    <property type="match status" value="1"/>
</dbReference>
<dbReference type="Proteomes" id="UP000184603">
    <property type="component" value="Unassembled WGS sequence"/>
</dbReference>
<dbReference type="CDD" id="cd05936">
    <property type="entry name" value="FC-FACS_FadD_like"/>
    <property type="match status" value="1"/>
</dbReference>
<evidence type="ECO:0000256" key="2">
    <source>
        <dbReference type="ARBA" id="ARBA00022598"/>
    </source>
</evidence>
<dbReference type="STRING" id="1121416.SAMN02745220_02161"/>
<evidence type="ECO:0000259" key="4">
    <source>
        <dbReference type="Pfam" id="PF13193"/>
    </source>
</evidence>
<comment type="similarity">
    <text evidence="1">Belongs to the ATP-dependent AMP-binding enzyme family.</text>
</comment>
<dbReference type="Pfam" id="PF00501">
    <property type="entry name" value="AMP-binding"/>
    <property type="match status" value="1"/>
</dbReference>
<dbReference type="InterPro" id="IPR000873">
    <property type="entry name" value="AMP-dep_synth/lig_dom"/>
</dbReference>
<dbReference type="InterPro" id="IPR050237">
    <property type="entry name" value="ATP-dep_AMP-bd_enzyme"/>
</dbReference>
<dbReference type="InterPro" id="IPR042099">
    <property type="entry name" value="ANL_N_sf"/>
</dbReference>
<organism evidence="5 6">
    <name type="scientific">Desulfopila aestuarii DSM 18488</name>
    <dbReference type="NCBI Taxonomy" id="1121416"/>
    <lineage>
        <taxon>Bacteria</taxon>
        <taxon>Pseudomonadati</taxon>
        <taxon>Thermodesulfobacteriota</taxon>
        <taxon>Desulfobulbia</taxon>
        <taxon>Desulfobulbales</taxon>
        <taxon>Desulfocapsaceae</taxon>
        <taxon>Desulfopila</taxon>
    </lineage>
</organism>
<reference evidence="5" key="1">
    <citation type="submission" date="2016-12" db="EMBL/GenBank/DDBJ databases">
        <authorList>
            <person name="Song W.-J."/>
            <person name="Kurnit D.M."/>
        </authorList>
    </citation>
    <scope>NUCLEOTIDE SEQUENCE [LARGE SCALE GENOMIC DNA]</scope>
    <source>
        <strain evidence="5">DSM 18488</strain>
    </source>
</reference>
<dbReference type="InterPro" id="IPR020845">
    <property type="entry name" value="AMP-binding_CS"/>
</dbReference>
<feature type="domain" description="AMP-dependent synthetase/ligase" evidence="3">
    <location>
        <begin position="35"/>
        <end position="417"/>
    </location>
</feature>
<protein>
    <submittedName>
        <fullName evidence="5">Long-chain acyl-CoA synthetase</fullName>
    </submittedName>
</protein>
<keyword evidence="2" id="KW-0436">Ligase</keyword>
<dbReference type="EMBL" id="FRFE01000009">
    <property type="protein sequence ID" value="SHO48155.1"/>
    <property type="molecule type" value="Genomic_DNA"/>
</dbReference>
<dbReference type="Gene3D" id="3.30.300.30">
    <property type="match status" value="1"/>
</dbReference>
<accession>A0A1M7Y666</accession>
<name>A0A1M7Y666_9BACT</name>
<proteinExistence type="inferred from homology"/>
<dbReference type="SUPFAM" id="SSF56801">
    <property type="entry name" value="Acetyl-CoA synthetase-like"/>
    <property type="match status" value="1"/>
</dbReference>
<keyword evidence="6" id="KW-1185">Reference proteome</keyword>
<evidence type="ECO:0000256" key="1">
    <source>
        <dbReference type="ARBA" id="ARBA00006432"/>
    </source>
</evidence>
<evidence type="ECO:0000313" key="6">
    <source>
        <dbReference type="Proteomes" id="UP000184603"/>
    </source>
</evidence>
<dbReference type="Gene3D" id="3.40.50.12780">
    <property type="entry name" value="N-terminal domain of ligase-like"/>
    <property type="match status" value="1"/>
</dbReference>